<name>A0ABS1UGV1_9ACTN</name>
<accession>A0ABS1UGV1</accession>
<proteinExistence type="predicted"/>
<evidence type="ECO:0000313" key="1">
    <source>
        <dbReference type="EMBL" id="MBL6275550.1"/>
    </source>
</evidence>
<dbReference type="Proteomes" id="UP000661193">
    <property type="component" value="Unassembled WGS sequence"/>
</dbReference>
<sequence length="222" mass="24982">MGSDWIWELHVRSAAEPALRELYALAGARGLVPQRPDGLINLFFDSDSELRTVDDPQAALEAMATGSASGQFWTNDEVDVFFVRWEAGTLTWALDSVFCHRQPVPAADTFRELHARLTGLWLDVAVRLHADFGRILDEWSTDQVWHLDIHDGVHPAGGWPAELGWWTYLGPDRRLPPAPLPEIAARTRRLPNGALLVELLDDPAAVDPLRYQDIHTRWLQAP</sequence>
<evidence type="ECO:0000313" key="2">
    <source>
        <dbReference type="Proteomes" id="UP000661193"/>
    </source>
</evidence>
<dbReference type="RefSeq" id="WP_203220476.1">
    <property type="nucleotide sequence ID" value="NZ_JAETXL010000002.1"/>
</dbReference>
<gene>
    <name evidence="1" type="ORF">JMF97_05160</name>
</gene>
<reference evidence="1 2" key="1">
    <citation type="submission" date="2021-01" db="EMBL/GenBank/DDBJ databases">
        <title>Genome sequencing of Micromonospora fiedleri MG-37.</title>
        <authorList>
            <person name="Moreland P.E.J."/>
            <person name="Stach J.E.M."/>
        </authorList>
    </citation>
    <scope>NUCLEOTIDE SEQUENCE [LARGE SCALE GENOMIC DNA]</scope>
    <source>
        <strain evidence="1 2">MG-37</strain>
    </source>
</reference>
<organism evidence="1 2">
    <name type="scientific">Micromonospora fiedleri</name>
    <dbReference type="NCBI Taxonomy" id="1157498"/>
    <lineage>
        <taxon>Bacteria</taxon>
        <taxon>Bacillati</taxon>
        <taxon>Actinomycetota</taxon>
        <taxon>Actinomycetes</taxon>
        <taxon>Micromonosporales</taxon>
        <taxon>Micromonosporaceae</taxon>
        <taxon>Micromonospora</taxon>
    </lineage>
</organism>
<protein>
    <submittedName>
        <fullName evidence="1">Uncharacterized protein</fullName>
    </submittedName>
</protein>
<dbReference type="EMBL" id="JAETXL010000002">
    <property type="protein sequence ID" value="MBL6275550.1"/>
    <property type="molecule type" value="Genomic_DNA"/>
</dbReference>
<keyword evidence="2" id="KW-1185">Reference proteome</keyword>
<comment type="caution">
    <text evidence="1">The sequence shown here is derived from an EMBL/GenBank/DDBJ whole genome shotgun (WGS) entry which is preliminary data.</text>
</comment>